<accession>A0A6V7WF68</accession>
<evidence type="ECO:0000313" key="1">
    <source>
        <dbReference type="EMBL" id="CAD2185634.1"/>
    </source>
</evidence>
<proteinExistence type="predicted"/>
<protein>
    <submittedName>
        <fullName evidence="1">Uncharacterized protein</fullName>
    </submittedName>
</protein>
<dbReference type="EMBL" id="CAJEWN010000553">
    <property type="protein sequence ID" value="CAD2185634.1"/>
    <property type="molecule type" value="Genomic_DNA"/>
</dbReference>
<dbReference type="AlphaFoldDB" id="A0A6V7WF68"/>
<organism evidence="1 2">
    <name type="scientific">Meloidogyne enterolobii</name>
    <name type="common">Root-knot nematode worm</name>
    <name type="synonym">Meloidogyne mayaguensis</name>
    <dbReference type="NCBI Taxonomy" id="390850"/>
    <lineage>
        <taxon>Eukaryota</taxon>
        <taxon>Metazoa</taxon>
        <taxon>Ecdysozoa</taxon>
        <taxon>Nematoda</taxon>
        <taxon>Chromadorea</taxon>
        <taxon>Rhabditida</taxon>
        <taxon>Tylenchina</taxon>
        <taxon>Tylenchomorpha</taxon>
        <taxon>Tylenchoidea</taxon>
        <taxon>Meloidogynidae</taxon>
        <taxon>Meloidogyninae</taxon>
        <taxon>Meloidogyne</taxon>
    </lineage>
</organism>
<comment type="caution">
    <text evidence="1">The sequence shown here is derived from an EMBL/GenBank/DDBJ whole genome shotgun (WGS) entry which is preliminary data.</text>
</comment>
<evidence type="ECO:0000313" key="2">
    <source>
        <dbReference type="Proteomes" id="UP000580250"/>
    </source>
</evidence>
<reference evidence="1 2" key="1">
    <citation type="submission" date="2020-08" db="EMBL/GenBank/DDBJ databases">
        <authorList>
            <person name="Koutsovoulos G."/>
            <person name="Danchin GJ E."/>
        </authorList>
    </citation>
    <scope>NUCLEOTIDE SEQUENCE [LARGE SCALE GENOMIC DNA]</scope>
</reference>
<gene>
    <name evidence="1" type="ORF">MENT_LOCUS38077</name>
</gene>
<sequence length="159" mass="18815">MLFLMALNIGESFEGKFGENIFKIKINRGVWTPKIKNFKNKREGERGFNEDFYFIKQKLEELELTYEQISLMAILLILKIEQPEDGLREVRQILFRMLMKETLSNVSTGESEEECLLENWPVVLLRLVQLEKMGEKYVEMLDFMGISGEGYVITEKYRR</sequence>
<name>A0A6V7WF68_MELEN</name>
<dbReference type="OrthoDB" id="10627237at2759"/>
<dbReference type="Proteomes" id="UP000580250">
    <property type="component" value="Unassembled WGS sequence"/>
</dbReference>